<dbReference type="GO" id="GO:0005634">
    <property type="term" value="C:nucleus"/>
    <property type="evidence" value="ECO:0007669"/>
    <property type="project" value="TreeGrafter"/>
</dbReference>
<evidence type="ECO:0000313" key="2">
    <source>
        <dbReference type="EMBL" id="PJF20048.1"/>
    </source>
</evidence>
<feature type="region of interest" description="Disordered" evidence="1">
    <location>
        <begin position="513"/>
        <end position="572"/>
    </location>
</feature>
<dbReference type="Proteomes" id="UP000240830">
    <property type="component" value="Unassembled WGS sequence"/>
</dbReference>
<evidence type="ECO:0000256" key="1">
    <source>
        <dbReference type="SAM" id="MobiDB-lite"/>
    </source>
</evidence>
<gene>
    <name evidence="2" type="ORF">PSACC_00131</name>
</gene>
<comment type="caution">
    <text evidence="2">The sequence shown here is derived from an EMBL/GenBank/DDBJ whole genome shotgun (WGS) entry which is preliminary data.</text>
</comment>
<feature type="compositionally biased region" description="Acidic residues" evidence="1">
    <location>
        <begin position="514"/>
        <end position="525"/>
    </location>
</feature>
<dbReference type="AlphaFoldDB" id="A0A2H9TQK9"/>
<reference evidence="2 3" key="1">
    <citation type="submission" date="2016-10" db="EMBL/GenBank/DDBJ databases">
        <title>The genome of Paramicrosporidium saccamoebae is the missing link in understanding Cryptomycota and Microsporidia evolution.</title>
        <authorList>
            <person name="Quandt C.A."/>
            <person name="Beaudet D."/>
            <person name="Corsaro D."/>
            <person name="Michel R."/>
            <person name="Corradi N."/>
            <person name="James T."/>
        </authorList>
    </citation>
    <scope>NUCLEOTIDE SEQUENCE [LARGE SCALE GENOMIC DNA]</scope>
    <source>
        <strain evidence="2 3">KSL3</strain>
    </source>
</reference>
<dbReference type="OrthoDB" id="27237at2759"/>
<dbReference type="PANTHER" id="PTHR13060:SF0">
    <property type="entry name" value="PROTEIN ECDYSONELESS HOMOLOG"/>
    <property type="match status" value="1"/>
</dbReference>
<sequence length="623" mass="69608">MLGSDPILEEFVQFSVYPDPTDVENARQLYSTPPVDFMKQYLEALRLAILENCPPIVRTYIWFEEPFDLQPAGTHLYGKVFFGDGIEDEWFITFLLLEVSKTLPGVIISISDADGEFLLIEAAEYLPDWLEPDTSAHRVFVKDGNVHIIGVKDVAKPTLQKSLEFMRGCAKSAIANPSIQNAIKEKMVRFRGKSQDLHFTRCIVPRKVAAMLQMRPGKISKILKSLTVCTEMAKASLLKKVRLTDGSIDLCSIRVAFTRTQFARTLCQQVHPPRGYPMPAEESSDYLAHSLGLKLAIGAECTMLYDDDKERDNVRVEVEPELVRHFRLDSTVDSFPLLAKNENLTVEEYHGPDDSLGWLNLEEGDIMNEISQKMNGVQLNEKESEDVLQKMIEEDDNPRMNSRLLEFMRATSGHDGIDYADLSDDTSEESNATDEELIMTEILEAISTDPDLLMKIVTNCDTLGFDKAQFLTAFQQFDRKATSTVPKTGIQKGIADIDPTKVAEARTRARPIDDMDSADDVDNMDDVSNVDGTTALESSDNESQYMSSDDDAGFEMGQKPSKDEMVASSESSMDDFMETMDAELKALLADRCNEGSASDLLESAKADKSPAHGLLLSMQNKQI</sequence>
<feature type="compositionally biased region" description="Polar residues" evidence="1">
    <location>
        <begin position="535"/>
        <end position="547"/>
    </location>
</feature>
<dbReference type="InterPro" id="IPR010770">
    <property type="entry name" value="Ecd"/>
</dbReference>
<protein>
    <submittedName>
        <fullName evidence="2">Uncharacterized protein</fullName>
    </submittedName>
</protein>
<organism evidence="2 3">
    <name type="scientific">Paramicrosporidium saccamoebae</name>
    <dbReference type="NCBI Taxonomy" id="1246581"/>
    <lineage>
        <taxon>Eukaryota</taxon>
        <taxon>Fungi</taxon>
        <taxon>Fungi incertae sedis</taxon>
        <taxon>Cryptomycota</taxon>
        <taxon>Cryptomycota incertae sedis</taxon>
        <taxon>Paramicrosporidium</taxon>
    </lineage>
</organism>
<dbReference type="Pfam" id="PF07093">
    <property type="entry name" value="SGT1"/>
    <property type="match status" value="1"/>
</dbReference>
<evidence type="ECO:0000313" key="3">
    <source>
        <dbReference type="Proteomes" id="UP000240830"/>
    </source>
</evidence>
<feature type="region of interest" description="Disordered" evidence="1">
    <location>
        <begin position="603"/>
        <end position="623"/>
    </location>
</feature>
<dbReference type="STRING" id="1246581.A0A2H9TQK9"/>
<accession>A0A2H9TQK9</accession>
<proteinExistence type="predicted"/>
<dbReference type="PANTHER" id="PTHR13060">
    <property type="entry name" value="SGT1 PROTEIN HSGT1 SUPPRESSOR OF GCR2"/>
    <property type="match status" value="1"/>
</dbReference>
<dbReference type="EMBL" id="MTSL01000011">
    <property type="protein sequence ID" value="PJF20048.1"/>
    <property type="molecule type" value="Genomic_DNA"/>
</dbReference>
<keyword evidence="3" id="KW-1185">Reference proteome</keyword>
<name>A0A2H9TQK9_9FUNG</name>